<proteinExistence type="predicted"/>
<dbReference type="EMBL" id="UGJR01000002">
    <property type="protein sequence ID" value="STR39390.1"/>
    <property type="molecule type" value="Genomic_DNA"/>
</dbReference>
<dbReference type="AlphaFoldDB" id="A0A7H4LTB4"/>
<evidence type="ECO:0000313" key="2">
    <source>
        <dbReference type="Proteomes" id="UP000255050"/>
    </source>
</evidence>
<gene>
    <name evidence="1" type="ORF">NCTC11694_00530</name>
</gene>
<organism evidence="1 2">
    <name type="scientific">Klebsiella michiganensis</name>
    <dbReference type="NCBI Taxonomy" id="1134687"/>
    <lineage>
        <taxon>Bacteria</taxon>
        <taxon>Pseudomonadati</taxon>
        <taxon>Pseudomonadota</taxon>
        <taxon>Gammaproteobacteria</taxon>
        <taxon>Enterobacterales</taxon>
        <taxon>Enterobacteriaceae</taxon>
        <taxon>Klebsiella/Raoultella group</taxon>
        <taxon>Klebsiella</taxon>
    </lineage>
</organism>
<protein>
    <submittedName>
        <fullName evidence="1">Uncharacterized protein</fullName>
    </submittedName>
</protein>
<evidence type="ECO:0000313" key="1">
    <source>
        <dbReference type="EMBL" id="STR39390.1"/>
    </source>
</evidence>
<comment type="caution">
    <text evidence="1">The sequence shown here is derived from an EMBL/GenBank/DDBJ whole genome shotgun (WGS) entry which is preliminary data.</text>
</comment>
<accession>A0A7H4LTB4</accession>
<sequence>MLRICPGYASSAICGPVARAGAVQAGKKPQQCQVTAYSPGCGVNALPGLRVTSNLWPCSRLSAAQAGKKPQQCHVTAYSPGCGVKRPYPGYGLPAICGSVARLSAAQAGKKPQQCHVTAYSPGCGVNALPGLRVTSNLWPCSPAKRSASREEAAAMPRHGIFPGLRRKRLTRATDYRQSAVR</sequence>
<name>A0A7H4LTB4_9ENTR</name>
<reference evidence="1 2" key="1">
    <citation type="submission" date="2018-06" db="EMBL/GenBank/DDBJ databases">
        <authorList>
            <consortium name="Pathogen Informatics"/>
            <person name="Doyle S."/>
        </authorList>
    </citation>
    <scope>NUCLEOTIDE SEQUENCE [LARGE SCALE GENOMIC DNA]</scope>
    <source>
        <strain evidence="1 2">NCTC11694</strain>
    </source>
</reference>
<dbReference type="Proteomes" id="UP000255050">
    <property type="component" value="Unassembled WGS sequence"/>
</dbReference>